<dbReference type="InterPro" id="IPR018531">
    <property type="entry name" value="DUF1993"/>
</dbReference>
<dbReference type="InterPro" id="IPR034660">
    <property type="entry name" value="DinB/YfiT-like"/>
</dbReference>
<dbReference type="EMBL" id="PJRS01000022">
    <property type="protein sequence ID" value="PLR24957.1"/>
    <property type="molecule type" value="Genomic_DNA"/>
</dbReference>
<comment type="caution">
    <text evidence="1">The sequence shown here is derived from an EMBL/GenBank/DDBJ whole genome shotgun (WGS) entry which is preliminary data.</text>
</comment>
<dbReference type="OrthoDB" id="338237at2"/>
<dbReference type="Pfam" id="PF09351">
    <property type="entry name" value="DUF1993"/>
    <property type="match status" value="1"/>
</dbReference>
<evidence type="ECO:0000313" key="1">
    <source>
        <dbReference type="EMBL" id="PLR24957.1"/>
    </source>
</evidence>
<keyword evidence="2" id="KW-1185">Reference proteome</keyword>
<sequence>MSLSIHHVTATAVTRGLNTLALLLHKAKAHAEAAGTDPDAFVQARLYDDMLPLAGQIQRASDAARGAMARLTGLVAPSMADDETTLAQLQDRVARTLDYIRSVPAEAFEGAETREVVFAAGPLTLGFNGLDYLLEFALPNFQFHVVTAYDILRHHGVPLGKRAYLNLGAERVRTA</sequence>
<proteinExistence type="predicted"/>
<gene>
    <name evidence="1" type="ORF">SGCZBJ_12005</name>
</gene>
<dbReference type="PANTHER" id="PTHR36922">
    <property type="entry name" value="BLL2446 PROTEIN"/>
    <property type="match status" value="1"/>
</dbReference>
<name>A0A2N5DFZ5_9CAUL</name>
<reference evidence="1 2" key="1">
    <citation type="submission" date="2017-12" db="EMBL/GenBank/DDBJ databases">
        <title>The genome sequence of Caulobacter sp. 410.</title>
        <authorList>
            <person name="Gao J."/>
            <person name="Mao X."/>
            <person name="Sun J."/>
        </authorList>
    </citation>
    <scope>NUCLEOTIDE SEQUENCE [LARGE SCALE GENOMIC DNA]</scope>
    <source>
        <strain evidence="1 2">410</strain>
    </source>
</reference>
<protein>
    <submittedName>
        <fullName evidence="1">DUF1993 domain-containing protein</fullName>
    </submittedName>
</protein>
<dbReference type="AlphaFoldDB" id="A0A2N5DFZ5"/>
<organism evidence="1 2">
    <name type="scientific">Caulobacter zeae</name>
    <dbReference type="NCBI Taxonomy" id="2055137"/>
    <lineage>
        <taxon>Bacteria</taxon>
        <taxon>Pseudomonadati</taxon>
        <taxon>Pseudomonadota</taxon>
        <taxon>Alphaproteobacteria</taxon>
        <taxon>Caulobacterales</taxon>
        <taxon>Caulobacteraceae</taxon>
        <taxon>Caulobacter</taxon>
    </lineage>
</organism>
<dbReference type="Gene3D" id="1.20.120.450">
    <property type="entry name" value="dinb family like domain"/>
    <property type="match status" value="1"/>
</dbReference>
<accession>A0A2N5DFZ5</accession>
<dbReference type="Proteomes" id="UP000234479">
    <property type="component" value="Unassembled WGS sequence"/>
</dbReference>
<evidence type="ECO:0000313" key="2">
    <source>
        <dbReference type="Proteomes" id="UP000234479"/>
    </source>
</evidence>
<dbReference type="SUPFAM" id="SSF109854">
    <property type="entry name" value="DinB/YfiT-like putative metalloenzymes"/>
    <property type="match status" value="1"/>
</dbReference>
<dbReference type="PANTHER" id="PTHR36922:SF1">
    <property type="entry name" value="DUF1993 DOMAIN-CONTAINING PROTEIN"/>
    <property type="match status" value="1"/>
</dbReference>
<dbReference type="RefSeq" id="WP_101718235.1">
    <property type="nucleotide sequence ID" value="NZ_PJRS01000022.1"/>
</dbReference>